<dbReference type="GO" id="GO:0016491">
    <property type="term" value="F:oxidoreductase activity"/>
    <property type="evidence" value="ECO:0007669"/>
    <property type="project" value="UniProtKB-KW"/>
</dbReference>
<evidence type="ECO:0000256" key="3">
    <source>
        <dbReference type="ARBA" id="ARBA00022896"/>
    </source>
</evidence>
<organism evidence="6 7">
    <name type="scientific">Prunus persica</name>
    <name type="common">Peach</name>
    <name type="synonym">Amygdalus persica</name>
    <dbReference type="NCBI Taxonomy" id="3760"/>
    <lineage>
        <taxon>Eukaryota</taxon>
        <taxon>Viridiplantae</taxon>
        <taxon>Streptophyta</taxon>
        <taxon>Embryophyta</taxon>
        <taxon>Tracheophyta</taxon>
        <taxon>Spermatophyta</taxon>
        <taxon>Magnoliopsida</taxon>
        <taxon>eudicotyledons</taxon>
        <taxon>Gunneridae</taxon>
        <taxon>Pentapetalae</taxon>
        <taxon>rosids</taxon>
        <taxon>fabids</taxon>
        <taxon>Rosales</taxon>
        <taxon>Rosaceae</taxon>
        <taxon>Amygdaloideae</taxon>
        <taxon>Amygdaleae</taxon>
        <taxon>Prunus</taxon>
    </lineage>
</organism>
<dbReference type="Gramene" id="ONH93323">
    <property type="protein sequence ID" value="ONH93323"/>
    <property type="gene ID" value="PRUPE_8G225800"/>
</dbReference>
<dbReference type="InterPro" id="IPR044861">
    <property type="entry name" value="IPNS-like_FE2OG_OXY"/>
</dbReference>
<dbReference type="Pfam" id="PF14226">
    <property type="entry name" value="DIOX_N"/>
    <property type="match status" value="1"/>
</dbReference>
<dbReference type="PROSITE" id="PS51471">
    <property type="entry name" value="FE2OG_OXY"/>
    <property type="match status" value="1"/>
</dbReference>
<dbReference type="eggNOG" id="KOG0143">
    <property type="taxonomic scope" value="Eukaryota"/>
</dbReference>
<dbReference type="Gene3D" id="2.60.120.330">
    <property type="entry name" value="B-lactam Antibiotic, Isopenicillin N Synthase, Chain"/>
    <property type="match status" value="1"/>
</dbReference>
<dbReference type="Pfam" id="PF03171">
    <property type="entry name" value="2OG-FeII_Oxy"/>
    <property type="match status" value="1"/>
</dbReference>
<dbReference type="AlphaFoldDB" id="M5VIP1"/>
<keyword evidence="7" id="KW-1185">Reference proteome</keyword>
<protein>
    <submittedName>
        <fullName evidence="6">Uncharacterized protein</fullName>
    </submittedName>
</protein>
<dbReference type="OMA" id="EQVHYWR"/>
<evidence type="ECO:0000256" key="5">
    <source>
        <dbReference type="RuleBase" id="RU003682"/>
    </source>
</evidence>
<dbReference type="InterPro" id="IPR026992">
    <property type="entry name" value="DIOX_N"/>
</dbReference>
<dbReference type="GO" id="GO:0046872">
    <property type="term" value="F:metal ion binding"/>
    <property type="evidence" value="ECO:0007669"/>
    <property type="project" value="UniProtKB-KW"/>
</dbReference>
<proteinExistence type="inferred from homology"/>
<evidence type="ECO:0000256" key="2">
    <source>
        <dbReference type="ARBA" id="ARBA00022723"/>
    </source>
</evidence>
<comment type="similarity">
    <text evidence="1 5">Belongs to the iron/ascorbate-dependent oxidoreductase family.</text>
</comment>
<dbReference type="InterPro" id="IPR027443">
    <property type="entry name" value="IPNS-like_sf"/>
</dbReference>
<name>M5VIP1_PRUPE</name>
<gene>
    <name evidence="6" type="ORF">PRUPE_8G225800</name>
</gene>
<reference evidence="6 7" key="1">
    <citation type="journal article" date="2013" name="Nat. Genet.">
        <title>The high-quality draft genome of peach (Prunus persica) identifies unique patterns of genetic diversity, domestication and genome evolution.</title>
        <authorList>
            <consortium name="International Peach Genome Initiative"/>
            <person name="Verde I."/>
            <person name="Abbott A.G."/>
            <person name="Scalabrin S."/>
            <person name="Jung S."/>
            <person name="Shu S."/>
            <person name="Marroni F."/>
            <person name="Zhebentyayeva T."/>
            <person name="Dettori M.T."/>
            <person name="Grimwood J."/>
            <person name="Cattonaro F."/>
            <person name="Zuccolo A."/>
            <person name="Rossini L."/>
            <person name="Jenkins J."/>
            <person name="Vendramin E."/>
            <person name="Meisel L.A."/>
            <person name="Decroocq V."/>
            <person name="Sosinski B."/>
            <person name="Prochnik S."/>
            <person name="Mitros T."/>
            <person name="Policriti A."/>
            <person name="Cipriani G."/>
            <person name="Dondini L."/>
            <person name="Ficklin S."/>
            <person name="Goodstein D.M."/>
            <person name="Xuan P."/>
            <person name="Del Fabbro C."/>
            <person name="Aramini V."/>
            <person name="Copetti D."/>
            <person name="Gonzalez S."/>
            <person name="Horner D.S."/>
            <person name="Falchi R."/>
            <person name="Lucas S."/>
            <person name="Mica E."/>
            <person name="Maldonado J."/>
            <person name="Lazzari B."/>
            <person name="Bielenberg D."/>
            <person name="Pirona R."/>
            <person name="Miculan M."/>
            <person name="Barakat A."/>
            <person name="Testolin R."/>
            <person name="Stella A."/>
            <person name="Tartarini S."/>
            <person name="Tonutti P."/>
            <person name="Arus P."/>
            <person name="Orellana A."/>
            <person name="Wells C."/>
            <person name="Main D."/>
            <person name="Vizzotto G."/>
            <person name="Silva H."/>
            <person name="Salamini F."/>
            <person name="Schmutz J."/>
            <person name="Morgante M."/>
            <person name="Rokhsar D.S."/>
        </authorList>
    </citation>
    <scope>NUCLEOTIDE SEQUENCE [LARGE SCALE GENOMIC DNA]</scope>
    <source>
        <strain evidence="7">cv. Nemared</strain>
    </source>
</reference>
<evidence type="ECO:0000256" key="1">
    <source>
        <dbReference type="ARBA" id="ARBA00008056"/>
    </source>
</evidence>
<evidence type="ECO:0000313" key="7">
    <source>
        <dbReference type="Proteomes" id="UP000006882"/>
    </source>
</evidence>
<evidence type="ECO:0000256" key="4">
    <source>
        <dbReference type="ARBA" id="ARBA00023004"/>
    </source>
</evidence>
<keyword evidence="5" id="KW-0560">Oxidoreductase</keyword>
<dbReference type="HOGENOM" id="CLU_010119_16_3_1"/>
<dbReference type="PANTHER" id="PTHR47991">
    <property type="entry name" value="OXOGLUTARATE/IRON-DEPENDENT DIOXYGENASE"/>
    <property type="match status" value="1"/>
</dbReference>
<dbReference type="InterPro" id="IPR005123">
    <property type="entry name" value="Oxoglu/Fe-dep_dioxygenase_dom"/>
</dbReference>
<keyword evidence="3" id="KW-0847">Vitamin C</keyword>
<accession>M5VIP1</accession>
<dbReference type="InterPro" id="IPR050295">
    <property type="entry name" value="Plant_2OG-oxidoreductases"/>
</dbReference>
<dbReference type="Proteomes" id="UP000006882">
    <property type="component" value="Chromosome G8"/>
</dbReference>
<dbReference type="GO" id="GO:0031418">
    <property type="term" value="F:L-ascorbic acid binding"/>
    <property type="evidence" value="ECO:0007669"/>
    <property type="project" value="UniProtKB-KW"/>
</dbReference>
<dbReference type="SUPFAM" id="SSF51197">
    <property type="entry name" value="Clavaminate synthase-like"/>
    <property type="match status" value="1"/>
</dbReference>
<keyword evidence="2 5" id="KW-0479">Metal-binding</keyword>
<keyword evidence="4 5" id="KW-0408">Iron</keyword>
<dbReference type="EMBL" id="CM007658">
    <property type="protein sequence ID" value="ONH93323.1"/>
    <property type="molecule type" value="Genomic_DNA"/>
</dbReference>
<evidence type="ECO:0000313" key="6">
    <source>
        <dbReference type="EMBL" id="ONH93323.1"/>
    </source>
</evidence>
<sequence>MLTLVTSVTIARRGLQLESMTLQDKAAHKLKHGCWPWLVRPCKKVSNSCLTYCPPGTRPGNVQVSISENIPVIDCHQLGTDKAQLIKQITEAAKEFGFFQLINHGVPDNLLHNVMNVGKEFFELPSEDKASFYSEDARQSCRLYTSIDYVREQVHYWRDTLRHPCHPLEEHIDFWPQKPASYREVFGSYSVEVRKLSLCLLDLICKLSQVQSTATNFYPPCPDPSLTLGLPKHSDVNLITLLLQEQVHGLQVLKDEQWLAVEPVPNAFVVNIGHMLQIMSNGKLSSADHRVVTNNKVSRTAVTSFKHPSSTCHIEPAKALVMDFNPLYQAFIYKDFVSTYITDTEERVSPLERYKFQT</sequence>